<evidence type="ECO:0000313" key="1">
    <source>
        <dbReference type="EMBL" id="CAB0036961.1"/>
    </source>
</evidence>
<accession>A0A6H5IJP4</accession>
<organism evidence="1 2">
    <name type="scientific">Trichogramma brassicae</name>
    <dbReference type="NCBI Taxonomy" id="86971"/>
    <lineage>
        <taxon>Eukaryota</taxon>
        <taxon>Metazoa</taxon>
        <taxon>Ecdysozoa</taxon>
        <taxon>Arthropoda</taxon>
        <taxon>Hexapoda</taxon>
        <taxon>Insecta</taxon>
        <taxon>Pterygota</taxon>
        <taxon>Neoptera</taxon>
        <taxon>Endopterygota</taxon>
        <taxon>Hymenoptera</taxon>
        <taxon>Apocrita</taxon>
        <taxon>Proctotrupomorpha</taxon>
        <taxon>Chalcidoidea</taxon>
        <taxon>Trichogrammatidae</taxon>
        <taxon>Trichogramma</taxon>
    </lineage>
</organism>
<proteinExistence type="predicted"/>
<sequence>QHRIWNEGKIKPKASINILSGSGKRRQVRRSTEFREQSQNSNSNRDQLYSSVSITLNNLTFGREKVPKKAPKEKKRTALYRYESIIRRRRIQQGIFFLNLLKTWNYSWTHFSANFFAVRGKLSRLNSRGLPLLQQVRRAASIKTVAGEVALRRSGSGGQTIQHWQREFLMAHWVSYLVAVESETSGRRAERIGKSKEKPRACARRGRLKLVGHTSALKFAGARTNPRSSLVAQWATVGVRKKYTSEKNMLLFTAENSNERRRYIAAFASRRDGKFTYQKTATSQIIHIIGYGVNYYTYILFKRYKLITSILGIKFRGQILCILRAHRIKLKKKRKGVKIDVFEEEKEEKEKASGIEDREGRLKTHKQPLISWHVVLYFHARSNLHTHTHTYTHIHGAQGIRRLLWVDELDLGDFKSDLTCEIIISLWILIYVHSVRKREMRRRVLTIDTQSSLKRVHFVDLERDLFSSGACKTSMTRSVSCCGTMNVVELVNTYGFGITVALSAISRVGGDDIKISYNYIVPKTAREKSRIIMALLTKVIRFDPLSYFINKLFMTTKGSRVQYQYLGVQSSIGTDGIEGETIIFYVMTELLVFVDDRCRASVCGTVQYSAKLHLSARILENRSQSHSGQCKFIRTSVHAFASHVYARLLLPLASEAKLQREGERTSEPFRGFRVYAKPLRVRNSLAARPELSLPNFLCCIITPPPPPRDAKPRASSLISLLIFVSRAGRIYASPSSTPHESSGYALFFSPLHRAPKDAGCRRMSIYTGERCARVYFATNRKPNEGRI</sequence>
<feature type="non-terminal residue" evidence="1">
    <location>
        <position position="1"/>
    </location>
</feature>
<protein>
    <submittedName>
        <fullName evidence="1">Uncharacterized protein</fullName>
    </submittedName>
</protein>
<gene>
    <name evidence="1" type="ORF">TBRA_LOCUS8800</name>
</gene>
<reference evidence="1 2" key="1">
    <citation type="submission" date="2020-02" db="EMBL/GenBank/DDBJ databases">
        <authorList>
            <person name="Ferguson B K."/>
        </authorList>
    </citation>
    <scope>NUCLEOTIDE SEQUENCE [LARGE SCALE GENOMIC DNA]</scope>
</reference>
<evidence type="ECO:0000313" key="2">
    <source>
        <dbReference type="Proteomes" id="UP000479190"/>
    </source>
</evidence>
<dbReference type="EMBL" id="CADCXV010000839">
    <property type="protein sequence ID" value="CAB0036961.1"/>
    <property type="molecule type" value="Genomic_DNA"/>
</dbReference>
<dbReference type="AlphaFoldDB" id="A0A6H5IJP4"/>
<keyword evidence="2" id="KW-1185">Reference proteome</keyword>
<name>A0A6H5IJP4_9HYME</name>
<dbReference type="Proteomes" id="UP000479190">
    <property type="component" value="Unassembled WGS sequence"/>
</dbReference>
<feature type="non-terminal residue" evidence="1">
    <location>
        <position position="787"/>
    </location>
</feature>